<dbReference type="EMBL" id="KQ242288">
    <property type="protein sequence ID" value="KNC79533.1"/>
    <property type="molecule type" value="Genomic_DNA"/>
</dbReference>
<accession>A0A0L0FUC8</accession>
<dbReference type="Proteomes" id="UP000054560">
    <property type="component" value="Unassembled WGS sequence"/>
</dbReference>
<dbReference type="AlphaFoldDB" id="A0A0L0FUC8"/>
<dbReference type="RefSeq" id="XP_014153435.1">
    <property type="nucleotide sequence ID" value="XM_014297960.1"/>
</dbReference>
<protein>
    <submittedName>
        <fullName evidence="2">Uncharacterized protein</fullName>
    </submittedName>
</protein>
<feature type="region of interest" description="Disordered" evidence="1">
    <location>
        <begin position="1"/>
        <end position="26"/>
    </location>
</feature>
<dbReference type="GeneID" id="25908581"/>
<evidence type="ECO:0000256" key="1">
    <source>
        <dbReference type="SAM" id="MobiDB-lite"/>
    </source>
</evidence>
<evidence type="ECO:0000313" key="2">
    <source>
        <dbReference type="EMBL" id="KNC79533.1"/>
    </source>
</evidence>
<proteinExistence type="predicted"/>
<organism evidence="2 3">
    <name type="scientific">Sphaeroforma arctica JP610</name>
    <dbReference type="NCBI Taxonomy" id="667725"/>
    <lineage>
        <taxon>Eukaryota</taxon>
        <taxon>Ichthyosporea</taxon>
        <taxon>Ichthyophonida</taxon>
        <taxon>Sphaeroforma</taxon>
    </lineage>
</organism>
<feature type="compositionally biased region" description="Basic and acidic residues" evidence="1">
    <location>
        <begin position="1"/>
        <end position="23"/>
    </location>
</feature>
<evidence type="ECO:0000313" key="3">
    <source>
        <dbReference type="Proteomes" id="UP000054560"/>
    </source>
</evidence>
<gene>
    <name evidence="2" type="ORF">SARC_08077</name>
</gene>
<reference evidence="2 3" key="1">
    <citation type="submission" date="2011-02" db="EMBL/GenBank/DDBJ databases">
        <title>The Genome Sequence of Sphaeroforma arctica JP610.</title>
        <authorList>
            <consortium name="The Broad Institute Genome Sequencing Platform"/>
            <person name="Russ C."/>
            <person name="Cuomo C."/>
            <person name="Young S.K."/>
            <person name="Zeng Q."/>
            <person name="Gargeya S."/>
            <person name="Alvarado L."/>
            <person name="Berlin A."/>
            <person name="Chapman S.B."/>
            <person name="Chen Z."/>
            <person name="Freedman E."/>
            <person name="Gellesch M."/>
            <person name="Goldberg J."/>
            <person name="Griggs A."/>
            <person name="Gujja S."/>
            <person name="Heilman E."/>
            <person name="Heiman D."/>
            <person name="Howarth C."/>
            <person name="Mehta T."/>
            <person name="Neiman D."/>
            <person name="Pearson M."/>
            <person name="Roberts A."/>
            <person name="Saif S."/>
            <person name="Shea T."/>
            <person name="Shenoy N."/>
            <person name="Sisk P."/>
            <person name="Stolte C."/>
            <person name="Sykes S."/>
            <person name="White J."/>
            <person name="Yandava C."/>
            <person name="Burger G."/>
            <person name="Gray M.W."/>
            <person name="Holland P.W.H."/>
            <person name="King N."/>
            <person name="Lang F.B.F."/>
            <person name="Roger A.J."/>
            <person name="Ruiz-Trillo I."/>
            <person name="Haas B."/>
            <person name="Nusbaum C."/>
            <person name="Birren B."/>
        </authorList>
    </citation>
    <scope>NUCLEOTIDE SEQUENCE [LARGE SCALE GENOMIC DNA]</scope>
    <source>
        <strain evidence="2 3">JP610</strain>
    </source>
</reference>
<sequence>MRGESRPREMRWQETSVRTEEVGQKAQEGWAGVVERQLEERWRYEPPEEKSRDVRVGYPVTSLSAGDGKGIVSIR</sequence>
<keyword evidence="3" id="KW-1185">Reference proteome</keyword>
<name>A0A0L0FUC8_9EUKA</name>